<dbReference type="Pfam" id="PF13590">
    <property type="entry name" value="DUF4136"/>
    <property type="match status" value="1"/>
</dbReference>
<dbReference type="OrthoDB" id="959498at2"/>
<protein>
    <submittedName>
        <fullName evidence="2">Uncharacterized protein DUF4136</fullName>
    </submittedName>
</protein>
<dbReference type="Proteomes" id="UP000245880">
    <property type="component" value="Unassembled WGS sequence"/>
</dbReference>
<dbReference type="AlphaFoldDB" id="A0A316AQ71"/>
<dbReference type="Gene3D" id="3.30.160.670">
    <property type="match status" value="1"/>
</dbReference>
<name>A0A316AQ71_9BACT</name>
<evidence type="ECO:0000259" key="1">
    <source>
        <dbReference type="Pfam" id="PF13590"/>
    </source>
</evidence>
<evidence type="ECO:0000313" key="3">
    <source>
        <dbReference type="Proteomes" id="UP000245880"/>
    </source>
</evidence>
<dbReference type="RefSeq" id="WP_109673186.1">
    <property type="nucleotide sequence ID" value="NZ_QGDT01000002.1"/>
</dbReference>
<sequence>MKNQIISIALILFTGLLSSCNDDPVADLSSEESLVYYTNRDKSVDFIQYKTFSVADSILVIQNNRQGYSLTSIDKDMLEGIIANMKALGYTYVGPNDNPDLGLTASWISDTYLNVASIPISSYWGYGGYGYGYGYPSYYQYYQTQENYWLVNMLDFKNADTTKKSFPVVWNAQIKGNDIENPLLINTMVDALFSQSPYLKQN</sequence>
<accession>A0A316AQ71</accession>
<reference evidence="2 3" key="1">
    <citation type="submission" date="2018-03" db="EMBL/GenBank/DDBJ databases">
        <title>Genomic Encyclopedia of Archaeal and Bacterial Type Strains, Phase II (KMG-II): from individual species to whole genera.</title>
        <authorList>
            <person name="Goeker M."/>
        </authorList>
    </citation>
    <scope>NUCLEOTIDE SEQUENCE [LARGE SCALE GENOMIC DNA]</scope>
    <source>
        <strain evidence="2 3">DSM 100346</strain>
    </source>
</reference>
<gene>
    <name evidence="2" type="ORF">CLV98_102116</name>
</gene>
<dbReference type="PROSITE" id="PS51257">
    <property type="entry name" value="PROKAR_LIPOPROTEIN"/>
    <property type="match status" value="1"/>
</dbReference>
<dbReference type="InterPro" id="IPR025411">
    <property type="entry name" value="DUF4136"/>
</dbReference>
<feature type="domain" description="DUF4136" evidence="1">
    <location>
        <begin position="37"/>
        <end position="198"/>
    </location>
</feature>
<organism evidence="2 3">
    <name type="scientific">Dyadobacter jejuensis</name>
    <dbReference type="NCBI Taxonomy" id="1082580"/>
    <lineage>
        <taxon>Bacteria</taxon>
        <taxon>Pseudomonadati</taxon>
        <taxon>Bacteroidota</taxon>
        <taxon>Cytophagia</taxon>
        <taxon>Cytophagales</taxon>
        <taxon>Spirosomataceae</taxon>
        <taxon>Dyadobacter</taxon>
    </lineage>
</organism>
<proteinExistence type="predicted"/>
<evidence type="ECO:0000313" key="2">
    <source>
        <dbReference type="EMBL" id="PWJ59284.1"/>
    </source>
</evidence>
<dbReference type="EMBL" id="QGDT01000002">
    <property type="protein sequence ID" value="PWJ59284.1"/>
    <property type="molecule type" value="Genomic_DNA"/>
</dbReference>
<keyword evidence="3" id="KW-1185">Reference proteome</keyword>
<comment type="caution">
    <text evidence="2">The sequence shown here is derived from an EMBL/GenBank/DDBJ whole genome shotgun (WGS) entry which is preliminary data.</text>
</comment>